<dbReference type="RefSeq" id="WP_175187655.1">
    <property type="nucleotide sequence ID" value="NZ_JABVZQ010000014.1"/>
</dbReference>
<dbReference type="Pfam" id="PF10502">
    <property type="entry name" value="Peptidase_S26"/>
    <property type="match status" value="1"/>
</dbReference>
<dbReference type="SUPFAM" id="SSF51306">
    <property type="entry name" value="LexA/Signal peptidase"/>
    <property type="match status" value="1"/>
</dbReference>
<protein>
    <submittedName>
        <fullName evidence="2">S26 family signal peptidase</fullName>
    </submittedName>
</protein>
<dbReference type="EMBL" id="JADGII010000027">
    <property type="protein sequence ID" value="MBF0637581.1"/>
    <property type="molecule type" value="Genomic_DNA"/>
</dbReference>
<dbReference type="InterPro" id="IPR036286">
    <property type="entry name" value="LexA/Signal_pep-like_sf"/>
</dbReference>
<evidence type="ECO:0000259" key="1">
    <source>
        <dbReference type="Pfam" id="PF10502"/>
    </source>
</evidence>
<name>A0ABR9XU84_9CHLB</name>
<evidence type="ECO:0000313" key="2">
    <source>
        <dbReference type="EMBL" id="MBF0637581.1"/>
    </source>
</evidence>
<dbReference type="InterPro" id="IPR019533">
    <property type="entry name" value="Peptidase_S26"/>
</dbReference>
<accession>A0ABR9XU84</accession>
<sequence>MKRFFPLTLSLVLLAALAGAASLFSFPFLIYNTTDSLPHGFYMVRPSSEAGRGELAVLRVPPQVRELVSRRGWLREDGFLIKEVAGLPGDSLCTADGVFRVAGESYGQILSVDSAGRPLPDYRYCGVIRRGLAVVSPGHERSFDSRYFGPVSLKMLLGVATPLWYF</sequence>
<evidence type="ECO:0000313" key="3">
    <source>
        <dbReference type="Proteomes" id="UP000619838"/>
    </source>
</evidence>
<proteinExistence type="predicted"/>
<dbReference type="Gene3D" id="2.10.109.10">
    <property type="entry name" value="Umud Fragment, subunit A"/>
    <property type="match status" value="1"/>
</dbReference>
<organism evidence="2 3">
    <name type="scientific">Prosthecochloris ethylica</name>
    <dbReference type="NCBI Taxonomy" id="2743976"/>
    <lineage>
        <taxon>Bacteria</taxon>
        <taxon>Pseudomonadati</taxon>
        <taxon>Chlorobiota</taxon>
        <taxon>Chlorobiia</taxon>
        <taxon>Chlorobiales</taxon>
        <taxon>Chlorobiaceae</taxon>
        <taxon>Prosthecochloris</taxon>
    </lineage>
</organism>
<keyword evidence="3" id="KW-1185">Reference proteome</keyword>
<gene>
    <name evidence="2" type="ORF">INT08_10410</name>
</gene>
<comment type="caution">
    <text evidence="2">The sequence shown here is derived from an EMBL/GenBank/DDBJ whole genome shotgun (WGS) entry which is preliminary data.</text>
</comment>
<feature type="domain" description="Peptidase S26" evidence="1">
    <location>
        <begin position="3"/>
        <end position="164"/>
    </location>
</feature>
<dbReference type="Proteomes" id="UP000619838">
    <property type="component" value="Unassembled WGS sequence"/>
</dbReference>
<reference evidence="2 3" key="1">
    <citation type="journal article" date="2020" name="Microorganisms">
        <title>Simultaneous Genome Sequencing of Prosthecochloris ethylica and Desulfuromonas acetoxidans within a Syntrophic Mixture Reveals Unique Pili and Protein Interactions.</title>
        <authorList>
            <person name="Kyndt J.A."/>
            <person name="Van Beeumen J.J."/>
            <person name="Meyer T.E."/>
        </authorList>
    </citation>
    <scope>NUCLEOTIDE SEQUENCE [LARGE SCALE GENOMIC DNA]</scope>
    <source>
        <strain evidence="2 3">N3</strain>
    </source>
</reference>